<evidence type="ECO:0000256" key="1">
    <source>
        <dbReference type="ARBA" id="ARBA00006484"/>
    </source>
</evidence>
<protein>
    <submittedName>
        <fullName evidence="3">NAD(P)-dependent dehydrogenase (Short-subunit alcohol dehydrogenase family)</fullName>
    </submittedName>
</protein>
<keyword evidence="4" id="KW-1185">Reference proteome</keyword>
<dbReference type="InterPro" id="IPR020904">
    <property type="entry name" value="Sc_DH/Rdtase_CS"/>
</dbReference>
<evidence type="ECO:0000313" key="4">
    <source>
        <dbReference type="Proteomes" id="UP000247416"/>
    </source>
</evidence>
<dbReference type="GO" id="GO:0016614">
    <property type="term" value="F:oxidoreductase activity, acting on CH-OH group of donors"/>
    <property type="evidence" value="ECO:0007669"/>
    <property type="project" value="UniProtKB-ARBA"/>
</dbReference>
<comment type="caution">
    <text evidence="3">The sequence shown here is derived from an EMBL/GenBank/DDBJ whole genome shotgun (WGS) entry which is preliminary data.</text>
</comment>
<evidence type="ECO:0000313" key="3">
    <source>
        <dbReference type="EMBL" id="PYF04705.1"/>
    </source>
</evidence>
<dbReference type="Pfam" id="PF13561">
    <property type="entry name" value="adh_short_C2"/>
    <property type="match status" value="1"/>
</dbReference>
<dbReference type="RefSeq" id="WP_107936103.1">
    <property type="nucleotide sequence ID" value="NZ_CP085009.1"/>
</dbReference>
<keyword evidence="2" id="KW-0560">Oxidoreductase</keyword>
<sequence>MTQDYPVYPYLGVVQKGVQQPIAFPPQHQDQAPGMEWAMNPRPIFDYAGYKGSGKLKGKVALITGGDSGIGRAVAVAYAKEGANLTIVYLNEDRDAQETKQYVEKFGISCLLIRGDLREPTTSEHAITHTIEKFGRINIVVNNAAVQPYTKDIMDVSNDQLDDTFRTNVYPLFYMTKAALPYLKKGSSIINTASRVAYEGEKNVLDYAASKGAVVSFTRSLALSLVEKGIRVNGVAPGPAWTPLTVSTYPADDVATLGTDIPMGRAAQPFEVAPAFVYLAANESMYVTGQVLHVNGGIIRQS</sequence>
<name>A0A318TS21_9BACL</name>
<dbReference type="SUPFAM" id="SSF51735">
    <property type="entry name" value="NAD(P)-binding Rossmann-fold domains"/>
    <property type="match status" value="1"/>
</dbReference>
<accession>A0A318TS21</accession>
<dbReference type="PANTHER" id="PTHR48107:SF16">
    <property type="entry name" value="NADPH-DEPENDENT ALDEHYDE REDUCTASE 1, CHLOROPLASTIC"/>
    <property type="match status" value="1"/>
</dbReference>
<proteinExistence type="inferred from homology"/>
<dbReference type="AlphaFoldDB" id="A0A318TS21"/>
<dbReference type="PROSITE" id="PS00061">
    <property type="entry name" value="ADH_SHORT"/>
    <property type="match status" value="1"/>
</dbReference>
<dbReference type="NCBIfam" id="NF005214">
    <property type="entry name" value="PRK06701.1"/>
    <property type="match status" value="1"/>
</dbReference>
<dbReference type="PANTHER" id="PTHR48107">
    <property type="entry name" value="NADPH-DEPENDENT ALDEHYDE REDUCTASE-LIKE PROTEIN, CHLOROPLASTIC-RELATED"/>
    <property type="match status" value="1"/>
</dbReference>
<comment type="similarity">
    <text evidence="1">Belongs to the short-chain dehydrogenases/reductases (SDR) family.</text>
</comment>
<dbReference type="EMBL" id="QJTJ01000021">
    <property type="protein sequence ID" value="PYF04705.1"/>
    <property type="molecule type" value="Genomic_DNA"/>
</dbReference>
<dbReference type="Gene3D" id="3.40.50.720">
    <property type="entry name" value="NAD(P)-binding Rossmann-like Domain"/>
    <property type="match status" value="1"/>
</dbReference>
<dbReference type="OrthoDB" id="9803333at2"/>
<dbReference type="InterPro" id="IPR002347">
    <property type="entry name" value="SDR_fam"/>
</dbReference>
<dbReference type="GO" id="GO:0008206">
    <property type="term" value="P:bile acid metabolic process"/>
    <property type="evidence" value="ECO:0007669"/>
    <property type="project" value="UniProtKB-ARBA"/>
</dbReference>
<organism evidence="3 4">
    <name type="scientific">Ureibacillus chungkukjangi</name>
    <dbReference type="NCBI Taxonomy" id="1202712"/>
    <lineage>
        <taxon>Bacteria</taxon>
        <taxon>Bacillati</taxon>
        <taxon>Bacillota</taxon>
        <taxon>Bacilli</taxon>
        <taxon>Bacillales</taxon>
        <taxon>Caryophanaceae</taxon>
        <taxon>Ureibacillus</taxon>
    </lineage>
</organism>
<gene>
    <name evidence="3" type="ORF">BJ095_12142</name>
</gene>
<dbReference type="InterPro" id="IPR036291">
    <property type="entry name" value="NAD(P)-bd_dom_sf"/>
</dbReference>
<dbReference type="PRINTS" id="PR00080">
    <property type="entry name" value="SDRFAMILY"/>
</dbReference>
<evidence type="ECO:0000256" key="2">
    <source>
        <dbReference type="ARBA" id="ARBA00023002"/>
    </source>
</evidence>
<dbReference type="PRINTS" id="PR00081">
    <property type="entry name" value="GDHRDH"/>
</dbReference>
<reference evidence="3 4" key="1">
    <citation type="submission" date="2018-06" db="EMBL/GenBank/DDBJ databases">
        <title>Genomic Encyclopedia of Archaeal and Bacterial Type Strains, Phase II (KMG-II): from individual species to whole genera.</title>
        <authorList>
            <person name="Goeker M."/>
        </authorList>
    </citation>
    <scope>NUCLEOTIDE SEQUENCE [LARGE SCALE GENOMIC DNA]</scope>
    <source>
        <strain evidence="3 4">KACC 16626</strain>
    </source>
</reference>
<dbReference type="Proteomes" id="UP000247416">
    <property type="component" value="Unassembled WGS sequence"/>
</dbReference>
<dbReference type="FunFam" id="3.40.50.720:FF:000084">
    <property type="entry name" value="Short-chain dehydrogenase reductase"/>
    <property type="match status" value="1"/>
</dbReference>